<feature type="binding site" evidence="6">
    <location>
        <position position="73"/>
    </location>
    <ligand>
        <name>S-adenosyl-L-methionine</name>
        <dbReference type="ChEBI" id="CHEBI:59789"/>
    </ligand>
</feature>
<dbReference type="AlphaFoldDB" id="A0A2K9P1J2"/>
<dbReference type="SUPFAM" id="SSF75217">
    <property type="entry name" value="alpha/beta knot"/>
    <property type="match status" value="1"/>
</dbReference>
<comment type="subcellular location">
    <subcellularLocation>
        <location evidence="6">Cytoplasm</location>
    </subcellularLocation>
</comment>
<protein>
    <recommendedName>
        <fullName evidence="6">Ribosomal RNA large subunit methyltransferase H</fullName>
        <ecNumber evidence="6">2.1.1.177</ecNumber>
    </recommendedName>
    <alternativeName>
        <fullName evidence="6">23S rRNA (pseudouridine1915-N3)-methyltransferase</fullName>
    </alternativeName>
    <alternativeName>
        <fullName evidence="6">23S rRNA m3Psi1915 methyltransferase</fullName>
    </alternativeName>
    <alternativeName>
        <fullName evidence="6">rRNA (pseudouridine-N3-)-methyltransferase RlmH</fullName>
    </alternativeName>
</protein>
<dbReference type="EC" id="2.1.1.177" evidence="6"/>
<reference evidence="7 8" key="1">
    <citation type="submission" date="2017-04" db="EMBL/GenBank/DDBJ databases">
        <title>Monoglobus pectinilyticus 14 draft genome.</title>
        <authorList>
            <person name="Kim C."/>
            <person name="Rosendale D.I."/>
            <person name="Kelly W.J."/>
            <person name="Tannock G.W."/>
            <person name="Patchett M.L."/>
            <person name="Jordens J.Z."/>
        </authorList>
    </citation>
    <scope>NUCLEOTIDE SEQUENCE [LARGE SCALE GENOMIC DNA]</scope>
    <source>
        <strain evidence="7 8">14</strain>
    </source>
</reference>
<sequence length="156" mass="17512">MLNITLICVGKIKEKFYCGAIDEYKKRLSRFCKLNIIQVKDEPNEDGQQKIVLNKEAEKIAAKIPKGAYIISLCVEGKQLSSEQLSEKIESLSVTGESHIVFIIGGSLGLDDSIKSISDLKLSFSKMTFPHQLMRVILLEQIYRAFTISAGITYHK</sequence>
<dbReference type="KEGG" id="mpec:B9O19_00954"/>
<feature type="binding site" evidence="6">
    <location>
        <begin position="124"/>
        <end position="129"/>
    </location>
    <ligand>
        <name>S-adenosyl-L-methionine</name>
        <dbReference type="ChEBI" id="CHEBI:59789"/>
    </ligand>
</feature>
<dbReference type="Proteomes" id="UP000235589">
    <property type="component" value="Chromosome"/>
</dbReference>
<keyword evidence="1 6" id="KW-0698">rRNA processing</keyword>
<feature type="binding site" evidence="6">
    <location>
        <position position="105"/>
    </location>
    <ligand>
        <name>S-adenosyl-L-methionine</name>
        <dbReference type="ChEBI" id="CHEBI:59789"/>
    </ligand>
</feature>
<evidence type="ECO:0000313" key="8">
    <source>
        <dbReference type="Proteomes" id="UP000235589"/>
    </source>
</evidence>
<evidence type="ECO:0000313" key="7">
    <source>
        <dbReference type="EMBL" id="AUO19125.1"/>
    </source>
</evidence>
<dbReference type="InterPro" id="IPR003742">
    <property type="entry name" value="RlmH-like"/>
</dbReference>
<comment type="function">
    <text evidence="6">Specifically methylates the pseudouridine at position 1915 (m3Psi1915) in 23S rRNA.</text>
</comment>
<dbReference type="PANTHER" id="PTHR33603">
    <property type="entry name" value="METHYLTRANSFERASE"/>
    <property type="match status" value="1"/>
</dbReference>
<evidence type="ECO:0000256" key="6">
    <source>
        <dbReference type="HAMAP-Rule" id="MF_00658"/>
    </source>
</evidence>
<keyword evidence="3 6" id="KW-0808">Transferase</keyword>
<comment type="similarity">
    <text evidence="5 6">Belongs to the RNA methyltransferase RlmH family.</text>
</comment>
<accession>A0A2K9P1J2</accession>
<dbReference type="InterPro" id="IPR029028">
    <property type="entry name" value="Alpha/beta_knot_MTases"/>
</dbReference>
<proteinExistence type="inferred from homology"/>
<dbReference type="Gene3D" id="3.40.1280.10">
    <property type="match status" value="1"/>
</dbReference>
<evidence type="ECO:0000256" key="5">
    <source>
        <dbReference type="ARBA" id="ARBA00038303"/>
    </source>
</evidence>
<evidence type="ECO:0000256" key="2">
    <source>
        <dbReference type="ARBA" id="ARBA00022603"/>
    </source>
</evidence>
<dbReference type="PIRSF" id="PIRSF004505">
    <property type="entry name" value="MT_bac"/>
    <property type="match status" value="1"/>
</dbReference>
<keyword evidence="6" id="KW-0963">Cytoplasm</keyword>
<dbReference type="NCBIfam" id="TIGR00246">
    <property type="entry name" value="tRNA_RlmH_YbeA"/>
    <property type="match status" value="1"/>
</dbReference>
<comment type="catalytic activity">
    <reaction evidence="6">
        <text>pseudouridine(1915) in 23S rRNA + S-adenosyl-L-methionine = N(3)-methylpseudouridine(1915) in 23S rRNA + S-adenosyl-L-homocysteine + H(+)</text>
        <dbReference type="Rhea" id="RHEA:42752"/>
        <dbReference type="Rhea" id="RHEA-COMP:10221"/>
        <dbReference type="Rhea" id="RHEA-COMP:10222"/>
        <dbReference type="ChEBI" id="CHEBI:15378"/>
        <dbReference type="ChEBI" id="CHEBI:57856"/>
        <dbReference type="ChEBI" id="CHEBI:59789"/>
        <dbReference type="ChEBI" id="CHEBI:65314"/>
        <dbReference type="ChEBI" id="CHEBI:74486"/>
        <dbReference type="EC" id="2.1.1.177"/>
    </reaction>
</comment>
<name>A0A2K9P1J2_9FIRM</name>
<dbReference type="GO" id="GO:0070038">
    <property type="term" value="F:rRNA (pseudouridine-N3-)-methyltransferase activity"/>
    <property type="evidence" value="ECO:0007669"/>
    <property type="project" value="UniProtKB-UniRule"/>
</dbReference>
<evidence type="ECO:0000256" key="1">
    <source>
        <dbReference type="ARBA" id="ARBA00022552"/>
    </source>
</evidence>
<dbReference type="Pfam" id="PF02590">
    <property type="entry name" value="SPOUT_MTase"/>
    <property type="match status" value="1"/>
</dbReference>
<evidence type="ECO:0000256" key="3">
    <source>
        <dbReference type="ARBA" id="ARBA00022679"/>
    </source>
</evidence>
<keyword evidence="2 6" id="KW-0489">Methyltransferase</keyword>
<dbReference type="NCBIfam" id="NF000985">
    <property type="entry name" value="PRK00103.1-3"/>
    <property type="match status" value="1"/>
</dbReference>
<organism evidence="7 8">
    <name type="scientific">Monoglobus pectinilyticus</name>
    <dbReference type="NCBI Taxonomy" id="1981510"/>
    <lineage>
        <taxon>Bacteria</taxon>
        <taxon>Bacillati</taxon>
        <taxon>Bacillota</taxon>
        <taxon>Clostridia</taxon>
        <taxon>Monoglobales</taxon>
        <taxon>Monoglobaceae</taxon>
        <taxon>Monoglobus</taxon>
    </lineage>
</organism>
<keyword evidence="8" id="KW-1185">Reference proteome</keyword>
<gene>
    <name evidence="6" type="primary">rlmH</name>
    <name evidence="7" type="ORF">B9O19_00954</name>
</gene>
<comment type="subunit">
    <text evidence="6">Homodimer.</text>
</comment>
<dbReference type="PANTHER" id="PTHR33603:SF1">
    <property type="entry name" value="RIBOSOMAL RNA LARGE SUBUNIT METHYLTRANSFERASE H"/>
    <property type="match status" value="1"/>
</dbReference>
<dbReference type="InterPro" id="IPR029026">
    <property type="entry name" value="tRNA_m1G_MTases_N"/>
</dbReference>
<dbReference type="GO" id="GO:0005737">
    <property type="term" value="C:cytoplasm"/>
    <property type="evidence" value="ECO:0007669"/>
    <property type="project" value="UniProtKB-SubCell"/>
</dbReference>
<keyword evidence="4 6" id="KW-0949">S-adenosyl-L-methionine</keyword>
<dbReference type="EMBL" id="CP020991">
    <property type="protein sequence ID" value="AUO19125.1"/>
    <property type="molecule type" value="Genomic_DNA"/>
</dbReference>
<dbReference type="CDD" id="cd18081">
    <property type="entry name" value="RlmH-like"/>
    <property type="match status" value="1"/>
</dbReference>
<evidence type="ECO:0000256" key="4">
    <source>
        <dbReference type="ARBA" id="ARBA00022691"/>
    </source>
</evidence>
<dbReference type="HAMAP" id="MF_00658">
    <property type="entry name" value="23SrRNA_methyltr_H"/>
    <property type="match status" value="1"/>
</dbReference>